<dbReference type="RefSeq" id="YP_009626514.1">
    <property type="nucleotide sequence ID" value="NC_042139.2"/>
</dbReference>
<evidence type="ECO:0000256" key="1">
    <source>
        <dbReference type="SAM" id="MobiDB-lite"/>
    </source>
</evidence>
<reference evidence="2" key="1">
    <citation type="submission" date="2017-06" db="EMBL/GenBank/DDBJ databases">
        <authorList>
            <person name="Guerrero Bustamante C.A."/>
            <person name="Bowman C.A."/>
            <person name="Russell D.A."/>
            <person name="Pope W.A."/>
            <person name="Jacobs-Sera D."/>
            <person name="Hatfull G.F."/>
        </authorList>
    </citation>
    <scope>NUCLEOTIDE SEQUENCE [LARGE SCALE GENOMIC DNA]</scope>
</reference>
<name>A0A220NQN4_9CAUD</name>
<feature type="region of interest" description="Disordered" evidence="1">
    <location>
        <begin position="1"/>
        <end position="37"/>
    </location>
</feature>
<dbReference type="GeneID" id="40104328"/>
<dbReference type="EMBL" id="MF197383">
    <property type="protein sequence ID" value="ASJ78961.1"/>
    <property type="molecule type" value="Genomic_DNA"/>
</dbReference>
<proteinExistence type="predicted"/>
<accession>A0A220NQN4</accession>
<protein>
    <recommendedName>
        <fullName evidence="4">Terminase small subunit</fullName>
    </recommendedName>
</protein>
<gene>
    <name evidence="2" type="primary">2</name>
    <name evidence="2" type="ORF">PBI_POUSHOU_2</name>
</gene>
<dbReference type="Proteomes" id="UP000226097">
    <property type="component" value="Segment"/>
</dbReference>
<evidence type="ECO:0000313" key="2">
    <source>
        <dbReference type="EMBL" id="ASJ78961.1"/>
    </source>
</evidence>
<dbReference type="Pfam" id="PF25673">
    <property type="entry name" value="Terminase_7"/>
    <property type="match status" value="1"/>
</dbReference>
<dbReference type="KEGG" id="vg:40104328"/>
<dbReference type="InterPro" id="IPR057972">
    <property type="entry name" value="Terminase_7"/>
</dbReference>
<keyword evidence="3" id="KW-1185">Reference proteome</keyword>
<sequence length="143" mass="16379">MPGPVPKRSDQRRRRNKDSDGVPTLHASGQAVVKPPTEDKTWHIYAKNWFRSLKRSGQAQFYQDSDWQEARLVAYLISTEMKRETGPRAGMMDVIFSRADNLMTTEGARRRLRVELHATKEISEGENATVSILAAYREEMKGE</sequence>
<evidence type="ECO:0000313" key="3">
    <source>
        <dbReference type="Proteomes" id="UP000226097"/>
    </source>
</evidence>
<organism evidence="2 3">
    <name type="scientific">Corynebacterium phage Poushou</name>
    <dbReference type="NCBI Taxonomy" id="2015851"/>
    <lineage>
        <taxon>Viruses</taxon>
        <taxon>Duplodnaviria</taxon>
        <taxon>Heunggongvirae</taxon>
        <taxon>Uroviricota</taxon>
        <taxon>Caudoviricetes</taxon>
        <taxon>Poushouvirus</taxon>
        <taxon>Poushouvirus Poushou</taxon>
    </lineage>
</organism>
<evidence type="ECO:0008006" key="4">
    <source>
        <dbReference type="Google" id="ProtNLM"/>
    </source>
</evidence>
<dbReference type="OrthoDB" id="16531at10239"/>